<dbReference type="OrthoDB" id="9790791at2"/>
<dbReference type="SMART" id="SM00448">
    <property type="entry name" value="REC"/>
    <property type="match status" value="1"/>
</dbReference>
<dbReference type="AlphaFoldDB" id="A0A410P3R8"/>
<feature type="domain" description="Response regulatory" evidence="3">
    <location>
        <begin position="5"/>
        <end position="122"/>
    </location>
</feature>
<dbReference type="RefSeq" id="WP_128699282.1">
    <property type="nucleotide sequence ID" value="NZ_CP019384.1"/>
</dbReference>
<keyword evidence="1 2" id="KW-0597">Phosphoprotein</keyword>
<reference evidence="4 5" key="1">
    <citation type="submission" date="2017-01" db="EMBL/GenBank/DDBJ databases">
        <title>First insights into the biology of 'candidatus Vampirococcus archaeovorus'.</title>
        <authorList>
            <person name="Kizina J."/>
            <person name="Jordan S."/>
            <person name="Stueber K."/>
            <person name="Reinhardt R."/>
            <person name="Harder J."/>
        </authorList>
    </citation>
    <scope>NUCLEOTIDE SEQUENCE [LARGE SCALE GENOMIC DNA]</scope>
    <source>
        <strain evidence="4 5">LiM</strain>
    </source>
</reference>
<feature type="modified residue" description="4-aspartylphosphate" evidence="2">
    <location>
        <position position="55"/>
    </location>
</feature>
<name>A0A410P3R8_VELA1</name>
<dbReference type="PANTHER" id="PTHR44591">
    <property type="entry name" value="STRESS RESPONSE REGULATOR PROTEIN 1"/>
    <property type="match status" value="1"/>
</dbReference>
<evidence type="ECO:0000256" key="1">
    <source>
        <dbReference type="ARBA" id="ARBA00022553"/>
    </source>
</evidence>
<dbReference type="Pfam" id="PF00072">
    <property type="entry name" value="Response_reg"/>
    <property type="match status" value="1"/>
</dbReference>
<dbReference type="KEGG" id="vai:BU251_02310"/>
<dbReference type="PROSITE" id="PS50110">
    <property type="entry name" value="RESPONSE_REGULATORY"/>
    <property type="match status" value="1"/>
</dbReference>
<organism evidence="4 5">
    <name type="scientific">Velamenicoccus archaeovorus</name>
    <dbReference type="NCBI Taxonomy" id="1930593"/>
    <lineage>
        <taxon>Bacteria</taxon>
        <taxon>Pseudomonadati</taxon>
        <taxon>Candidatus Omnitrophota</taxon>
        <taxon>Candidatus Velamenicoccus</taxon>
    </lineage>
</organism>
<gene>
    <name evidence="4" type="ORF">BU251_02310</name>
</gene>
<protein>
    <submittedName>
        <fullName evidence="4">Phosphate regulon transcriptional regulatory protein PhoB (SphR)</fullName>
    </submittedName>
</protein>
<dbReference type="InterPro" id="IPR001789">
    <property type="entry name" value="Sig_transdc_resp-reg_receiver"/>
</dbReference>
<accession>A0A410P3R8</accession>
<dbReference type="EMBL" id="CP019384">
    <property type="protein sequence ID" value="QAT16644.1"/>
    <property type="molecule type" value="Genomic_DNA"/>
</dbReference>
<dbReference type="GO" id="GO:0000160">
    <property type="term" value="P:phosphorelay signal transduction system"/>
    <property type="evidence" value="ECO:0007669"/>
    <property type="project" value="InterPro"/>
</dbReference>
<evidence type="ECO:0000313" key="4">
    <source>
        <dbReference type="EMBL" id="QAT16644.1"/>
    </source>
</evidence>
<dbReference type="Proteomes" id="UP000287243">
    <property type="component" value="Chromosome"/>
</dbReference>
<proteinExistence type="predicted"/>
<evidence type="ECO:0000256" key="2">
    <source>
        <dbReference type="PROSITE-ProRule" id="PRU00169"/>
    </source>
</evidence>
<dbReference type="InterPro" id="IPR011006">
    <property type="entry name" value="CheY-like_superfamily"/>
</dbReference>
<dbReference type="PANTHER" id="PTHR44591:SF3">
    <property type="entry name" value="RESPONSE REGULATORY DOMAIN-CONTAINING PROTEIN"/>
    <property type="match status" value="1"/>
</dbReference>
<evidence type="ECO:0000259" key="3">
    <source>
        <dbReference type="PROSITE" id="PS50110"/>
    </source>
</evidence>
<dbReference type="SUPFAM" id="SSF52172">
    <property type="entry name" value="CheY-like"/>
    <property type="match status" value="1"/>
</dbReference>
<sequence>MKKTRVMIVDDEEDFLKIMKINLEETGRFEVAIVQDAADIVCRVRLFCPDIILLDILMPKIGGVEVCRMLNGDPSGKDIPVIVVSALDTEKDRNTMKELGAVDFLVKPLETKDLVSRIEKVLQGR</sequence>
<keyword evidence="5" id="KW-1185">Reference proteome</keyword>
<dbReference type="InterPro" id="IPR050595">
    <property type="entry name" value="Bact_response_regulator"/>
</dbReference>
<dbReference type="Gene3D" id="3.40.50.2300">
    <property type="match status" value="1"/>
</dbReference>
<evidence type="ECO:0000313" key="5">
    <source>
        <dbReference type="Proteomes" id="UP000287243"/>
    </source>
</evidence>